<protein>
    <submittedName>
        <fullName evidence="1">Uncharacterized protein</fullName>
    </submittedName>
</protein>
<accession>A0ABV3RCQ8</accession>
<evidence type="ECO:0000313" key="1">
    <source>
        <dbReference type="EMBL" id="MEW9855881.1"/>
    </source>
</evidence>
<dbReference type="Proteomes" id="UP001556118">
    <property type="component" value="Unassembled WGS sequence"/>
</dbReference>
<comment type="caution">
    <text evidence="1">The sequence shown here is derived from an EMBL/GenBank/DDBJ whole genome shotgun (WGS) entry which is preliminary data.</text>
</comment>
<reference evidence="1 2" key="1">
    <citation type="submission" date="2024-06" db="EMBL/GenBank/DDBJ databases">
        <title>Novosphingobium rhizovicinus M1R2S20.</title>
        <authorList>
            <person name="Sun J.-Q."/>
        </authorList>
    </citation>
    <scope>NUCLEOTIDE SEQUENCE [LARGE SCALE GENOMIC DNA]</scope>
    <source>
        <strain evidence="1 2">M1R2S20</strain>
    </source>
</reference>
<organism evidence="1 2">
    <name type="scientific">Novosphingobium rhizovicinum</name>
    <dbReference type="NCBI Taxonomy" id="3228928"/>
    <lineage>
        <taxon>Bacteria</taxon>
        <taxon>Pseudomonadati</taxon>
        <taxon>Pseudomonadota</taxon>
        <taxon>Alphaproteobacteria</taxon>
        <taxon>Sphingomonadales</taxon>
        <taxon>Sphingomonadaceae</taxon>
        <taxon>Novosphingobium</taxon>
    </lineage>
</organism>
<name>A0ABV3RCQ8_9SPHN</name>
<keyword evidence="2" id="KW-1185">Reference proteome</keyword>
<dbReference type="EMBL" id="JBFNXR010000048">
    <property type="protein sequence ID" value="MEW9855881.1"/>
    <property type="molecule type" value="Genomic_DNA"/>
</dbReference>
<sequence length="60" mass="6537">MSAPARISQADIERAAKVAQKTWKSSGVPMRVVLDLKNKRIELIVGDAGAAPAMNEWDDE</sequence>
<evidence type="ECO:0000313" key="2">
    <source>
        <dbReference type="Proteomes" id="UP001556118"/>
    </source>
</evidence>
<dbReference type="RefSeq" id="WP_367773996.1">
    <property type="nucleotide sequence ID" value="NZ_JBFNXR010000048.1"/>
</dbReference>
<gene>
    <name evidence="1" type="ORF">ABUH87_12100</name>
</gene>
<proteinExistence type="predicted"/>